<dbReference type="AlphaFoldDB" id="A0A2U1TAZ0"/>
<dbReference type="Proteomes" id="UP000244962">
    <property type="component" value="Unassembled WGS sequence"/>
</dbReference>
<keyword evidence="4" id="KW-1185">Reference proteome</keyword>
<comment type="caution">
    <text evidence="3">The sequence shown here is derived from an EMBL/GenBank/DDBJ whole genome shotgun (WGS) entry which is preliminary data.</text>
</comment>
<dbReference type="SUPFAM" id="SSF52266">
    <property type="entry name" value="SGNH hydrolase"/>
    <property type="match status" value="1"/>
</dbReference>
<keyword evidence="1" id="KW-0732">Signal</keyword>
<dbReference type="GO" id="GO:0016787">
    <property type="term" value="F:hydrolase activity"/>
    <property type="evidence" value="ECO:0007669"/>
    <property type="project" value="UniProtKB-KW"/>
</dbReference>
<gene>
    <name evidence="3" type="ORF">DF223_15010</name>
</gene>
<protein>
    <submittedName>
        <fullName evidence="3">SGNH/GDSL hydrolase family protein</fullName>
    </submittedName>
</protein>
<accession>A0A2U1TAZ0</accession>
<dbReference type="CDD" id="cd00229">
    <property type="entry name" value="SGNH_hydrolase"/>
    <property type="match status" value="1"/>
</dbReference>
<reference evidence="4" key="1">
    <citation type="submission" date="2018-04" db="EMBL/GenBank/DDBJ databases">
        <authorList>
            <person name="Liu S."/>
            <person name="Wang Z."/>
            <person name="Li J."/>
        </authorList>
    </citation>
    <scope>NUCLEOTIDE SEQUENCE [LARGE SCALE GENOMIC DNA]</scope>
    <source>
        <strain evidence="4">622</strain>
    </source>
</reference>
<sequence length="224" mass="23998">MPRINQTKRVLLALAFAGIGAGFVACSAGDEGLSSPDSGQPVAAFYGDSYTQGAGASDPSLRWSTLIAADRNWTEFNPSVSGLGFVNNRDRLPEDLVGLIVNEKPDIVIVTMGLNDNFAPPTAADDLKQAIEGDLGTFADELPDARLVVVEPFWYTDERPETVGTIIGWVRDAAAGVDADYIEGASRWLEGHPEWMSVDGIHPNDAGYAEIAERMDEELTALGL</sequence>
<dbReference type="Gene3D" id="3.40.50.1110">
    <property type="entry name" value="SGNH hydrolase"/>
    <property type="match status" value="1"/>
</dbReference>
<keyword evidence="3" id="KW-0378">Hydrolase</keyword>
<dbReference type="InterPro" id="IPR051532">
    <property type="entry name" value="Ester_Hydrolysis_Enzymes"/>
</dbReference>
<dbReference type="EMBL" id="QEFB01000018">
    <property type="protein sequence ID" value="PWC04740.1"/>
    <property type="molecule type" value="Genomic_DNA"/>
</dbReference>
<dbReference type="RefSeq" id="WP_108963776.1">
    <property type="nucleotide sequence ID" value="NZ_QEFB01000018.1"/>
</dbReference>
<evidence type="ECO:0000259" key="2">
    <source>
        <dbReference type="Pfam" id="PF13472"/>
    </source>
</evidence>
<evidence type="ECO:0000313" key="3">
    <source>
        <dbReference type="EMBL" id="PWC04740.1"/>
    </source>
</evidence>
<feature type="chain" id="PRO_5015415425" evidence="1">
    <location>
        <begin position="28"/>
        <end position="224"/>
    </location>
</feature>
<feature type="signal peptide" evidence="1">
    <location>
        <begin position="1"/>
        <end position="27"/>
    </location>
</feature>
<evidence type="ECO:0000256" key="1">
    <source>
        <dbReference type="SAM" id="SignalP"/>
    </source>
</evidence>
<dbReference type="InterPro" id="IPR036514">
    <property type="entry name" value="SGNH_hydro_sf"/>
</dbReference>
<dbReference type="PROSITE" id="PS51257">
    <property type="entry name" value="PROKAR_LIPOPROTEIN"/>
    <property type="match status" value="1"/>
</dbReference>
<dbReference type="InterPro" id="IPR013830">
    <property type="entry name" value="SGNH_hydro"/>
</dbReference>
<name>A0A2U1TAZ0_9MICO</name>
<proteinExistence type="predicted"/>
<dbReference type="Pfam" id="PF13472">
    <property type="entry name" value="Lipase_GDSL_2"/>
    <property type="match status" value="1"/>
</dbReference>
<organism evidence="3 4">
    <name type="scientific">Mycetocola zhujimingii</name>
    <dbReference type="NCBI Taxonomy" id="2079792"/>
    <lineage>
        <taxon>Bacteria</taxon>
        <taxon>Bacillati</taxon>
        <taxon>Actinomycetota</taxon>
        <taxon>Actinomycetes</taxon>
        <taxon>Micrococcales</taxon>
        <taxon>Microbacteriaceae</taxon>
        <taxon>Mycetocola</taxon>
    </lineage>
</organism>
<dbReference type="PANTHER" id="PTHR30383">
    <property type="entry name" value="THIOESTERASE 1/PROTEASE 1/LYSOPHOSPHOLIPASE L1"/>
    <property type="match status" value="1"/>
</dbReference>
<evidence type="ECO:0000313" key="4">
    <source>
        <dbReference type="Proteomes" id="UP000244962"/>
    </source>
</evidence>
<feature type="domain" description="SGNH hydrolase-type esterase" evidence="2">
    <location>
        <begin position="45"/>
        <end position="209"/>
    </location>
</feature>